<dbReference type="EMBL" id="JAPDRQ010000032">
    <property type="protein sequence ID" value="KAJ9660319.1"/>
    <property type="molecule type" value="Genomic_DNA"/>
</dbReference>
<proteinExistence type="predicted"/>
<evidence type="ECO:0000313" key="1">
    <source>
        <dbReference type="EMBL" id="KAJ9660319.1"/>
    </source>
</evidence>
<name>A0ACC3ADM0_9EURO</name>
<evidence type="ECO:0000313" key="2">
    <source>
        <dbReference type="Proteomes" id="UP001172386"/>
    </source>
</evidence>
<comment type="caution">
    <text evidence="1">The sequence shown here is derived from an EMBL/GenBank/DDBJ whole genome shotgun (WGS) entry which is preliminary data.</text>
</comment>
<accession>A0ACC3ADM0</accession>
<protein>
    <submittedName>
        <fullName evidence="1">Uncharacterized protein</fullName>
    </submittedName>
</protein>
<dbReference type="Proteomes" id="UP001172386">
    <property type="component" value="Unassembled WGS sequence"/>
</dbReference>
<gene>
    <name evidence="1" type="ORF">H2198_002627</name>
</gene>
<keyword evidence="2" id="KW-1185">Reference proteome</keyword>
<organism evidence="1 2">
    <name type="scientific">Neophaeococcomyces mojaviensis</name>
    <dbReference type="NCBI Taxonomy" id="3383035"/>
    <lineage>
        <taxon>Eukaryota</taxon>
        <taxon>Fungi</taxon>
        <taxon>Dikarya</taxon>
        <taxon>Ascomycota</taxon>
        <taxon>Pezizomycotina</taxon>
        <taxon>Eurotiomycetes</taxon>
        <taxon>Chaetothyriomycetidae</taxon>
        <taxon>Chaetothyriales</taxon>
        <taxon>Chaetothyriales incertae sedis</taxon>
        <taxon>Neophaeococcomyces</taxon>
    </lineage>
</organism>
<sequence>MWLKADGSRFHEWEKQYGPIVGLKFGPQNVVVLNSYKAVKELFDKRGAIYSSRPDSYVGNELLCPNAAHILLVPYGQEWRALRKAVQALLSVTAVDALLPVQEVEASQSLFEIMENPTKAFTSIRRYSTAVILASVFGQRGVSYESPKVQALYHAQEQFTEILAPGATPPVDAFPFLRYIPSLLTPYKSRAARIRHEQRTLYSSLLDETKTRMHKPDKIPCFMDKLLGSQEKSGLNADQLMYTGGILAIMTETLRWRPVAPGGIPHMLIQDDIYNGYFLPKGTIVFANTWSIHQDTSEYEMPDEFIPERFLTNKFGSRGAKDDSTDNDQRRVTYTFGAGRRMINMAKITWAFTISADLSLPPPDTDVKSGYSDGFVLGPKSFSASFAVRSPQHREVIEKEFQQAKTFFRKYED</sequence>
<reference evidence="1" key="1">
    <citation type="submission" date="2022-10" db="EMBL/GenBank/DDBJ databases">
        <title>Culturing micro-colonial fungi from biological soil crusts in the Mojave desert and describing Neophaeococcomyces mojavensis, and introducing the new genera and species Taxawa tesnikishii.</title>
        <authorList>
            <person name="Kurbessoian T."/>
            <person name="Stajich J.E."/>
        </authorList>
    </citation>
    <scope>NUCLEOTIDE SEQUENCE</scope>
    <source>
        <strain evidence="1">JES_112</strain>
    </source>
</reference>